<protein>
    <submittedName>
        <fullName evidence="3">Aste57867_1085 protein</fullName>
    </submittedName>
</protein>
<evidence type="ECO:0000256" key="1">
    <source>
        <dbReference type="SAM" id="Coils"/>
    </source>
</evidence>
<sequence>MPSPPLSLHELSELKRENQDFQKALTKAVSNLKELSHYSEYIHRPLDGIEGEASAIHPLGITKAKIERPAITMQMRATQAMQEEYEALISDLSAQVRVLKQEAAQKEMWATQEAASIEKLSQQLRETTREIDARTRALTECMGRIQELESIVAEQTRVVLTKETERAQIDAELLDLRRRVHVAESAKDKLVDDHELLTAGLERERQARCKAEKRNKELETKMQVLHAQCAALEQSQAAFTTVDAERRKDMALVAEQLEETKEMLRRVQTEMTARMARREARISRLKVAIFDMTQEKELRERRIHDLTRQLQETTANNDSLEQLLAVARHDNRCAVRHAATKTNIEAAGEETGLERARCDLLGKEVARLREQLASAQDARREDAFRHAQELLGKTEEAAYVWQKYMAKT</sequence>
<dbReference type="OrthoDB" id="69766at2759"/>
<reference evidence="3 4" key="1">
    <citation type="submission" date="2019-03" db="EMBL/GenBank/DDBJ databases">
        <authorList>
            <person name="Gaulin E."/>
            <person name="Dumas B."/>
        </authorList>
    </citation>
    <scope>NUCLEOTIDE SEQUENCE [LARGE SCALE GENOMIC DNA]</scope>
    <source>
        <strain evidence="3">CBS 568.67</strain>
    </source>
</reference>
<evidence type="ECO:0000313" key="4">
    <source>
        <dbReference type="Proteomes" id="UP000332933"/>
    </source>
</evidence>
<evidence type="ECO:0000313" key="3">
    <source>
        <dbReference type="EMBL" id="VFT78307.1"/>
    </source>
</evidence>
<evidence type="ECO:0000313" key="2">
    <source>
        <dbReference type="EMBL" id="KAF0719364.1"/>
    </source>
</evidence>
<dbReference type="EMBL" id="VJMH01000075">
    <property type="protein sequence ID" value="KAF0719364.1"/>
    <property type="molecule type" value="Genomic_DNA"/>
</dbReference>
<gene>
    <name evidence="3" type="primary">Aste57867_1085</name>
    <name evidence="2" type="ORF">As57867_001084</name>
    <name evidence="3" type="ORF">ASTE57867_1085</name>
</gene>
<feature type="coiled-coil region" evidence="1">
    <location>
        <begin position="215"/>
        <end position="330"/>
    </location>
</feature>
<proteinExistence type="predicted"/>
<keyword evidence="4" id="KW-1185">Reference proteome</keyword>
<name>A0A485K4R9_9STRA</name>
<dbReference type="EMBL" id="CAADRA010000075">
    <property type="protein sequence ID" value="VFT78307.1"/>
    <property type="molecule type" value="Genomic_DNA"/>
</dbReference>
<reference evidence="2" key="2">
    <citation type="submission" date="2019-06" db="EMBL/GenBank/DDBJ databases">
        <title>Genomics analysis of Aphanomyces spp. identifies a new class of oomycete effector associated with host adaptation.</title>
        <authorList>
            <person name="Gaulin E."/>
        </authorList>
    </citation>
    <scope>NUCLEOTIDE SEQUENCE</scope>
    <source>
        <strain evidence="2">CBS 578.67</strain>
    </source>
</reference>
<dbReference type="Proteomes" id="UP000332933">
    <property type="component" value="Unassembled WGS sequence"/>
</dbReference>
<accession>A0A485K4R9</accession>
<feature type="coiled-coil region" evidence="1">
    <location>
        <begin position="82"/>
        <end position="137"/>
    </location>
</feature>
<keyword evidence="1" id="KW-0175">Coiled coil</keyword>
<organism evidence="3 4">
    <name type="scientific">Aphanomyces stellatus</name>
    <dbReference type="NCBI Taxonomy" id="120398"/>
    <lineage>
        <taxon>Eukaryota</taxon>
        <taxon>Sar</taxon>
        <taxon>Stramenopiles</taxon>
        <taxon>Oomycota</taxon>
        <taxon>Saprolegniomycetes</taxon>
        <taxon>Saprolegniales</taxon>
        <taxon>Verrucalvaceae</taxon>
        <taxon>Aphanomyces</taxon>
    </lineage>
</organism>
<dbReference type="AlphaFoldDB" id="A0A485K4R9"/>